<evidence type="ECO:0000256" key="2">
    <source>
        <dbReference type="ARBA" id="ARBA00022553"/>
    </source>
</evidence>
<dbReference type="PIRSF" id="PIRSF000548">
    <property type="entry name" value="PK_regulatory"/>
    <property type="match status" value="1"/>
</dbReference>
<keyword evidence="3" id="KW-0116">cAMP-binding</keyword>
<dbReference type="PANTHER" id="PTHR11635">
    <property type="entry name" value="CAMP-DEPENDENT PROTEIN KINASE REGULATORY CHAIN"/>
    <property type="match status" value="1"/>
</dbReference>
<dbReference type="InterPro" id="IPR018488">
    <property type="entry name" value="cNMP-bd_CS"/>
</dbReference>
<keyword evidence="7" id="KW-1185">Reference proteome</keyword>
<evidence type="ECO:0000256" key="5">
    <source>
        <dbReference type="ARBA" id="ARBA00022741"/>
    </source>
</evidence>
<organism evidence="7 8">
    <name type="scientific">Macrostomum lignano</name>
    <dbReference type="NCBI Taxonomy" id="282301"/>
    <lineage>
        <taxon>Eukaryota</taxon>
        <taxon>Metazoa</taxon>
        <taxon>Spiralia</taxon>
        <taxon>Lophotrochozoa</taxon>
        <taxon>Platyhelminthes</taxon>
        <taxon>Rhabditophora</taxon>
        <taxon>Macrostomorpha</taxon>
        <taxon>Macrostomida</taxon>
        <taxon>Macrostomidae</taxon>
        <taxon>Macrostomum</taxon>
    </lineage>
</organism>
<dbReference type="GO" id="GO:0030552">
    <property type="term" value="F:cAMP binding"/>
    <property type="evidence" value="ECO:0007669"/>
    <property type="project" value="UniProtKB-KW"/>
</dbReference>
<accession>A0A1I8J2X2</accession>
<dbReference type="InterPro" id="IPR000595">
    <property type="entry name" value="cNMP-bd_dom"/>
</dbReference>
<dbReference type="InterPro" id="IPR018490">
    <property type="entry name" value="cNMP-bd_dom_sf"/>
</dbReference>
<evidence type="ECO:0000313" key="7">
    <source>
        <dbReference type="Proteomes" id="UP000095280"/>
    </source>
</evidence>
<dbReference type="Proteomes" id="UP000095280">
    <property type="component" value="Unplaced"/>
</dbReference>
<dbReference type="Pfam" id="PF02197">
    <property type="entry name" value="RIIa"/>
    <property type="match status" value="1"/>
</dbReference>
<keyword evidence="5" id="KW-0547">Nucleotide-binding</keyword>
<dbReference type="PRINTS" id="PR00103">
    <property type="entry name" value="CAMPKINASE"/>
</dbReference>
<dbReference type="FunFam" id="2.60.120.10:FF:000006">
    <property type="entry name" value="cAMP-dependent protein kinase type I-alpha regulatory subunit"/>
    <property type="match status" value="1"/>
</dbReference>
<dbReference type="FunFam" id="2.60.120.10:FF:000013">
    <property type="entry name" value="cAMP-dependent protein kinase type I regulatory subunit"/>
    <property type="match status" value="1"/>
</dbReference>
<evidence type="ECO:0000313" key="8">
    <source>
        <dbReference type="WBParaSite" id="maker-uti_cns_0045641-snap-gene-0.5-mRNA-1"/>
    </source>
</evidence>
<dbReference type="GO" id="GO:0005829">
    <property type="term" value="C:cytosol"/>
    <property type="evidence" value="ECO:0007669"/>
    <property type="project" value="TreeGrafter"/>
</dbReference>
<dbReference type="Gene3D" id="1.20.890.10">
    <property type="entry name" value="cAMP-dependent protein kinase regulatory subunit, dimerization-anchoring domain"/>
    <property type="match status" value="1"/>
</dbReference>
<dbReference type="GO" id="GO:0004862">
    <property type="term" value="F:cAMP-dependent protein kinase inhibitor activity"/>
    <property type="evidence" value="ECO:0007669"/>
    <property type="project" value="TreeGrafter"/>
</dbReference>
<dbReference type="OrthoDB" id="417078at2759"/>
<dbReference type="GO" id="GO:0005952">
    <property type="term" value="C:cAMP-dependent protein kinase complex"/>
    <property type="evidence" value="ECO:0007669"/>
    <property type="project" value="InterPro"/>
</dbReference>
<dbReference type="PROSITE" id="PS00888">
    <property type="entry name" value="CNMP_BINDING_1"/>
    <property type="match status" value="2"/>
</dbReference>
<dbReference type="InterPro" id="IPR003117">
    <property type="entry name" value="cAMP_dep_PK_reg_su_I/II_a/b"/>
</dbReference>
<dbReference type="CDD" id="cd12097">
    <property type="entry name" value="DD_RI_PKA"/>
    <property type="match status" value="1"/>
</dbReference>
<comment type="similarity">
    <text evidence="1">Belongs to the cAMP-dependent kinase regulatory chain family.</text>
</comment>
<dbReference type="PROSITE" id="PS00889">
    <property type="entry name" value="CNMP_BINDING_2"/>
    <property type="match status" value="2"/>
</dbReference>
<dbReference type="Pfam" id="PF00027">
    <property type="entry name" value="cNMP_binding"/>
    <property type="match status" value="2"/>
</dbReference>
<reference evidence="8" key="1">
    <citation type="submission" date="2016-11" db="UniProtKB">
        <authorList>
            <consortium name="WormBaseParasite"/>
        </authorList>
    </citation>
    <scope>IDENTIFICATION</scope>
</reference>
<evidence type="ECO:0000256" key="4">
    <source>
        <dbReference type="ARBA" id="ARBA00022737"/>
    </source>
</evidence>
<dbReference type="InterPro" id="IPR014710">
    <property type="entry name" value="RmlC-like_jellyroll"/>
</dbReference>
<evidence type="ECO:0000256" key="6">
    <source>
        <dbReference type="ARBA" id="ARBA00023149"/>
    </source>
</evidence>
<dbReference type="AlphaFoldDB" id="A0A1I8J2X2"/>
<keyword evidence="4" id="KW-0677">Repeat</keyword>
<dbReference type="PANTHER" id="PTHR11635:SF152">
    <property type="entry name" value="CAMP-DEPENDENT PROTEIN KINASE TYPE I REGULATORY SUBUNIT-RELATED"/>
    <property type="match status" value="1"/>
</dbReference>
<dbReference type="CDD" id="cd00038">
    <property type="entry name" value="CAP_ED"/>
    <property type="match status" value="2"/>
</dbReference>
<dbReference type="STRING" id="282301.A0A1I8J2X2"/>
<sequence>MTSRTDEAHLKEVENYIKSHNIQQSLKECIVHLCVARPDNPFAYIRDFFDKLEKERTGQAPASFAALPQAEPPAPAAEEDDSAGLMMPQSAPKKRGRRGAVSGEVYTEEDAASYVKKVVPKDYKTMAALSKAIAKNVLFSHLDDNERSDIFDAMFPLHRNATEVIIEQGAEGDNFYILDQGEVDIYVNGEHVGTVGEGGSFGELALIYGTPRAATVKAKTDVKLWGIDRDSYRRILMGSTIRKRKMYEEFLGKVPILENLDKWERLTVADALEPVAFEDNEVVVRQGEPGDDFFIILEGVAAVLQKPSENEEAVEVGKLGPSDYFGEIALLLDRPRAATVTAKGPLKCVKLDRKRFERVMGPCSDILKRNISKYNSYISLTV</sequence>
<dbReference type="GO" id="GO:0034236">
    <property type="term" value="F:protein kinase A catalytic subunit binding"/>
    <property type="evidence" value="ECO:0007669"/>
    <property type="project" value="TreeGrafter"/>
</dbReference>
<dbReference type="SUPFAM" id="SSF47391">
    <property type="entry name" value="Dimerization-anchoring domain of cAMP-dependent PK regulatory subunit"/>
    <property type="match status" value="1"/>
</dbReference>
<dbReference type="SMART" id="SM00394">
    <property type="entry name" value="RIIa"/>
    <property type="match status" value="1"/>
</dbReference>
<evidence type="ECO:0000256" key="1">
    <source>
        <dbReference type="ARBA" id="ARBA00005753"/>
    </source>
</evidence>
<dbReference type="Gene3D" id="2.60.120.10">
    <property type="entry name" value="Jelly Rolls"/>
    <property type="match status" value="2"/>
</dbReference>
<dbReference type="InterPro" id="IPR050503">
    <property type="entry name" value="cAMP-dep_PK_reg_su-like"/>
</dbReference>
<protein>
    <submittedName>
        <fullName evidence="8">cAMP-dependent protein kinase type I regulatory subunit</fullName>
    </submittedName>
</protein>
<name>A0A1I8J2X2_9PLAT</name>
<dbReference type="SUPFAM" id="SSF51206">
    <property type="entry name" value="cAMP-binding domain-like"/>
    <property type="match status" value="2"/>
</dbReference>
<proteinExistence type="inferred from homology"/>
<dbReference type="InterPro" id="IPR012198">
    <property type="entry name" value="cAMP_dep_PK_reg_su"/>
</dbReference>
<keyword evidence="2" id="KW-0597">Phosphoprotein</keyword>
<evidence type="ECO:0000256" key="3">
    <source>
        <dbReference type="ARBA" id="ARBA00022566"/>
    </source>
</evidence>
<keyword evidence="6" id="KW-0114">cAMP</keyword>
<dbReference type="PROSITE" id="PS50042">
    <property type="entry name" value="CNMP_BINDING_3"/>
    <property type="match status" value="2"/>
</dbReference>
<dbReference type="WBParaSite" id="maker-uti_cns_0045641-snap-gene-0.5-mRNA-1">
    <property type="protein sequence ID" value="maker-uti_cns_0045641-snap-gene-0.5-mRNA-1"/>
    <property type="gene ID" value="maker-uti_cns_0045641-snap-gene-0.5"/>
</dbReference>
<dbReference type="SMART" id="SM00100">
    <property type="entry name" value="cNMP"/>
    <property type="match status" value="2"/>
</dbReference>